<organism evidence="2 3">
    <name type="scientific">Chitinophaga terrae</name>
    <name type="common">ex Kim and Jung 2007</name>
    <dbReference type="NCBI Taxonomy" id="408074"/>
    <lineage>
        <taxon>Bacteria</taxon>
        <taxon>Pseudomonadati</taxon>
        <taxon>Bacteroidota</taxon>
        <taxon>Chitinophagia</taxon>
        <taxon>Chitinophagales</taxon>
        <taxon>Chitinophagaceae</taxon>
        <taxon>Chitinophaga</taxon>
    </lineage>
</organism>
<feature type="chain" id="PRO_5011496414" description="Alpha/beta hydrolase" evidence="1">
    <location>
        <begin position="23"/>
        <end position="301"/>
    </location>
</feature>
<dbReference type="InterPro" id="IPR058180">
    <property type="entry name" value="BPSS1187-like"/>
</dbReference>
<dbReference type="OrthoDB" id="651780at2"/>
<dbReference type="SUPFAM" id="SSF53474">
    <property type="entry name" value="alpha/beta-Hydrolases"/>
    <property type="match status" value="1"/>
</dbReference>
<evidence type="ECO:0000313" key="2">
    <source>
        <dbReference type="EMBL" id="SEA21110.1"/>
    </source>
</evidence>
<keyword evidence="1" id="KW-0732">Signal</keyword>
<evidence type="ECO:0000256" key="1">
    <source>
        <dbReference type="SAM" id="SignalP"/>
    </source>
</evidence>
<accession>A0A1H3ZBT8</accession>
<dbReference type="RefSeq" id="WP_089759560.1">
    <property type="nucleotide sequence ID" value="NZ_BKAT01000005.1"/>
</dbReference>
<keyword evidence="3" id="KW-1185">Reference proteome</keyword>
<dbReference type="STRING" id="408074.SAMN05660909_01139"/>
<sequence length="301" mass="33081">MFQIFKPILAAGFTLASIAATAQVKLSELAPSATQAGIKDVHSGHQVAEPVGKSKNLLILMVPGTGGTAIHFRSLDSSYAAMGYHVLALDYVNQVVTTVCSKSEDSTCFDHFREEIFYGRPVSDKVEVDSVNSLLNRITAALNYLAAHDAKGGWKNFVKNGKPRWERIIASGHSQGAGHAGFIGLHYPVKGVMMLSGPQDYLQNFQMPAPWQRQKSVTPADKYYAFLHLQDSYVYDYQLKDVQALRKTNIPDTLMVEPGVPVKSNRHVMVTNIPTNNAHGSTLGEQFNNVRAYILDAISKK</sequence>
<evidence type="ECO:0000313" key="3">
    <source>
        <dbReference type="Proteomes" id="UP000199656"/>
    </source>
</evidence>
<protein>
    <recommendedName>
        <fullName evidence="4">Alpha/beta hydrolase</fullName>
    </recommendedName>
</protein>
<evidence type="ECO:0008006" key="4">
    <source>
        <dbReference type="Google" id="ProtNLM"/>
    </source>
</evidence>
<name>A0A1H3ZBT8_9BACT</name>
<proteinExistence type="predicted"/>
<dbReference type="Proteomes" id="UP000199656">
    <property type="component" value="Unassembled WGS sequence"/>
</dbReference>
<feature type="signal peptide" evidence="1">
    <location>
        <begin position="1"/>
        <end position="22"/>
    </location>
</feature>
<dbReference type="Gene3D" id="3.40.50.1820">
    <property type="entry name" value="alpha/beta hydrolase"/>
    <property type="match status" value="1"/>
</dbReference>
<dbReference type="EMBL" id="FNRL01000004">
    <property type="protein sequence ID" value="SEA21110.1"/>
    <property type="molecule type" value="Genomic_DNA"/>
</dbReference>
<reference evidence="3" key="1">
    <citation type="submission" date="2016-10" db="EMBL/GenBank/DDBJ databases">
        <authorList>
            <person name="Varghese N."/>
            <person name="Submissions S."/>
        </authorList>
    </citation>
    <scope>NUCLEOTIDE SEQUENCE [LARGE SCALE GENOMIC DNA]</scope>
    <source>
        <strain evidence="3">DSM 23920</strain>
    </source>
</reference>
<gene>
    <name evidence="2" type="ORF">SAMN05660909_01139</name>
</gene>
<dbReference type="AlphaFoldDB" id="A0A1H3ZBT8"/>
<dbReference type="NCBIfam" id="NF047580">
    <property type="entry name" value="BPSS1187_fam"/>
    <property type="match status" value="1"/>
</dbReference>
<dbReference type="InterPro" id="IPR029058">
    <property type="entry name" value="AB_hydrolase_fold"/>
</dbReference>